<dbReference type="GO" id="GO:0016787">
    <property type="term" value="F:hydrolase activity"/>
    <property type="evidence" value="ECO:0007669"/>
    <property type="project" value="UniProtKB-KW"/>
</dbReference>
<keyword evidence="6" id="KW-0788">Thiol protease</keyword>
<feature type="domain" description="UCH catalytic" evidence="8">
    <location>
        <begin position="13"/>
        <end position="111"/>
    </location>
</feature>
<name>A0ABP0JEH8_9DINO</name>
<proteinExistence type="inferred from homology"/>
<dbReference type="InterPro" id="IPR038765">
    <property type="entry name" value="Papain-like_cys_pep_sf"/>
</dbReference>
<evidence type="ECO:0000256" key="2">
    <source>
        <dbReference type="ARBA" id="ARBA00012759"/>
    </source>
</evidence>
<dbReference type="EMBL" id="CAXAMM010006925">
    <property type="protein sequence ID" value="CAK9012766.1"/>
    <property type="molecule type" value="Genomic_DNA"/>
</dbReference>
<dbReference type="SUPFAM" id="SSF54001">
    <property type="entry name" value="Cysteine proteinases"/>
    <property type="match status" value="1"/>
</dbReference>
<dbReference type="Gene3D" id="3.40.532.10">
    <property type="entry name" value="Peptidase C12, ubiquitin carboxyl-terminal hydrolase"/>
    <property type="match status" value="1"/>
</dbReference>
<dbReference type="InterPro" id="IPR001578">
    <property type="entry name" value="Peptidase_C12_UCH"/>
</dbReference>
<organism evidence="9 10">
    <name type="scientific">Durusdinium trenchii</name>
    <dbReference type="NCBI Taxonomy" id="1381693"/>
    <lineage>
        <taxon>Eukaryota</taxon>
        <taxon>Sar</taxon>
        <taxon>Alveolata</taxon>
        <taxon>Dinophyceae</taxon>
        <taxon>Suessiales</taxon>
        <taxon>Symbiodiniaceae</taxon>
        <taxon>Durusdinium</taxon>
    </lineage>
</organism>
<evidence type="ECO:0000256" key="6">
    <source>
        <dbReference type="ARBA" id="ARBA00022807"/>
    </source>
</evidence>
<sequence>MADVDMEKIRRVHWVPLESNPDMLNDFASKVGLPPGFEFVDVFSAPEAAEAVGGADLASAAAEVRGLMWSRGLLIKAPLLRDAAAPSRRHLGPDRARIAAGRPQRVKWLDQ</sequence>
<dbReference type="Pfam" id="PF01088">
    <property type="entry name" value="Peptidase_C12"/>
    <property type="match status" value="1"/>
</dbReference>
<accession>A0ABP0JEH8</accession>
<comment type="caution">
    <text evidence="7">Lacks conserved residue(s) required for the propagation of feature annotation.</text>
</comment>
<evidence type="ECO:0000313" key="10">
    <source>
        <dbReference type="Proteomes" id="UP001642464"/>
    </source>
</evidence>
<keyword evidence="3" id="KW-0645">Protease</keyword>
<evidence type="ECO:0000256" key="7">
    <source>
        <dbReference type="PROSITE-ProRule" id="PRU01393"/>
    </source>
</evidence>
<dbReference type="InterPro" id="IPR036959">
    <property type="entry name" value="Peptidase_C12_UCH_sf"/>
</dbReference>
<comment type="caution">
    <text evidence="9">The sequence shown here is derived from an EMBL/GenBank/DDBJ whole genome shotgun (WGS) entry which is preliminary data.</text>
</comment>
<evidence type="ECO:0000313" key="9">
    <source>
        <dbReference type="EMBL" id="CAK9012766.1"/>
    </source>
</evidence>
<feature type="non-terminal residue" evidence="9">
    <location>
        <position position="111"/>
    </location>
</feature>
<keyword evidence="10" id="KW-1185">Reference proteome</keyword>
<evidence type="ECO:0000256" key="5">
    <source>
        <dbReference type="ARBA" id="ARBA00022801"/>
    </source>
</evidence>
<keyword evidence="5 9" id="KW-0378">Hydrolase</keyword>
<reference evidence="9 10" key="1">
    <citation type="submission" date="2024-02" db="EMBL/GenBank/DDBJ databases">
        <authorList>
            <person name="Chen Y."/>
            <person name="Shah S."/>
            <person name="Dougan E. K."/>
            <person name="Thang M."/>
            <person name="Chan C."/>
        </authorList>
    </citation>
    <scope>NUCLEOTIDE SEQUENCE [LARGE SCALE GENOMIC DNA]</scope>
</reference>
<dbReference type="EC" id="3.4.19.12" evidence="2"/>
<dbReference type="Proteomes" id="UP001642464">
    <property type="component" value="Unassembled WGS sequence"/>
</dbReference>
<comment type="catalytic activity">
    <reaction evidence="1">
        <text>Thiol-dependent hydrolysis of ester, thioester, amide, peptide and isopeptide bonds formed by the C-terminal Gly of ubiquitin (a 76-residue protein attached to proteins as an intracellular targeting signal).</text>
        <dbReference type="EC" id="3.4.19.12"/>
    </reaction>
</comment>
<evidence type="ECO:0000256" key="3">
    <source>
        <dbReference type="ARBA" id="ARBA00022670"/>
    </source>
</evidence>
<dbReference type="PROSITE" id="PS52048">
    <property type="entry name" value="UCH_DOMAIN"/>
    <property type="match status" value="1"/>
</dbReference>
<comment type="similarity">
    <text evidence="7">Belongs to the peptidase C12 family.</text>
</comment>
<protein>
    <recommendedName>
        <fullName evidence="2">ubiquitinyl hydrolase 1</fullName>
        <ecNumber evidence="2">3.4.19.12</ecNumber>
    </recommendedName>
</protein>
<evidence type="ECO:0000259" key="8">
    <source>
        <dbReference type="PROSITE" id="PS52048"/>
    </source>
</evidence>
<gene>
    <name evidence="9" type="ORF">SCF082_LOCUS11645</name>
</gene>
<evidence type="ECO:0000256" key="1">
    <source>
        <dbReference type="ARBA" id="ARBA00000707"/>
    </source>
</evidence>
<evidence type="ECO:0000256" key="4">
    <source>
        <dbReference type="ARBA" id="ARBA00022786"/>
    </source>
</evidence>
<keyword evidence="4" id="KW-0833">Ubl conjugation pathway</keyword>